<accession>A0A158PMB9</accession>
<evidence type="ECO:0000313" key="2">
    <source>
        <dbReference type="EMBL" id="VDM64101.1"/>
    </source>
</evidence>
<feature type="transmembrane region" description="Helical" evidence="1">
    <location>
        <begin position="7"/>
        <end position="25"/>
    </location>
</feature>
<dbReference type="Pfam" id="PF14995">
    <property type="entry name" value="TMEM107"/>
    <property type="match status" value="1"/>
</dbReference>
<proteinExistence type="predicted"/>
<sequence length="117" mass="13118">MVDTISGYFLCLLAHLVLVSVLFFNQVCDSENSQAEFVVLLSLLLFFDVSELLLLLIRMPSLGVSLFSSFSHALSCLFLLKFIIDSHPVSNFWVLFALTSFPPLFINDFSKRSSGIC</sequence>
<feature type="transmembrane region" description="Helical" evidence="1">
    <location>
        <begin position="64"/>
        <end position="84"/>
    </location>
</feature>
<reference evidence="2 3" key="2">
    <citation type="submission" date="2018-11" db="EMBL/GenBank/DDBJ databases">
        <authorList>
            <consortium name="Pathogen Informatics"/>
        </authorList>
    </citation>
    <scope>NUCLEOTIDE SEQUENCE [LARGE SCALE GENOMIC DNA]</scope>
    <source>
        <strain evidence="2 3">Costa Rica</strain>
    </source>
</reference>
<keyword evidence="1" id="KW-0472">Membrane</keyword>
<name>A0A158PMB9_ANGCS</name>
<evidence type="ECO:0000256" key="1">
    <source>
        <dbReference type="SAM" id="Phobius"/>
    </source>
</evidence>
<organism evidence="4">
    <name type="scientific">Angiostrongylus costaricensis</name>
    <name type="common">Nematode worm</name>
    <dbReference type="NCBI Taxonomy" id="334426"/>
    <lineage>
        <taxon>Eukaryota</taxon>
        <taxon>Metazoa</taxon>
        <taxon>Ecdysozoa</taxon>
        <taxon>Nematoda</taxon>
        <taxon>Chromadorea</taxon>
        <taxon>Rhabditida</taxon>
        <taxon>Rhabditina</taxon>
        <taxon>Rhabditomorpha</taxon>
        <taxon>Strongyloidea</taxon>
        <taxon>Metastrongylidae</taxon>
        <taxon>Angiostrongylus</taxon>
    </lineage>
</organism>
<dbReference type="OrthoDB" id="5845486at2759"/>
<keyword evidence="1" id="KW-0812">Transmembrane</keyword>
<protein>
    <submittedName>
        <fullName evidence="4">Transmembrane protein 107</fullName>
    </submittedName>
</protein>
<feature type="transmembrane region" description="Helical" evidence="1">
    <location>
        <begin position="37"/>
        <end position="57"/>
    </location>
</feature>
<dbReference type="InterPro" id="IPR029248">
    <property type="entry name" value="TMEM107"/>
</dbReference>
<evidence type="ECO:0000313" key="4">
    <source>
        <dbReference type="WBParaSite" id="ACOC_0001251501-mRNA-1"/>
    </source>
</evidence>
<keyword evidence="3" id="KW-1185">Reference proteome</keyword>
<keyword evidence="1" id="KW-1133">Transmembrane helix</keyword>
<dbReference type="EMBL" id="UYYA01005073">
    <property type="protein sequence ID" value="VDM64101.1"/>
    <property type="molecule type" value="Genomic_DNA"/>
</dbReference>
<gene>
    <name evidence="2" type="ORF">ACOC_LOCUS12516</name>
</gene>
<dbReference type="AlphaFoldDB" id="A0A158PMB9"/>
<reference evidence="4" key="1">
    <citation type="submission" date="2016-04" db="UniProtKB">
        <authorList>
            <consortium name="WormBaseParasite"/>
        </authorList>
    </citation>
    <scope>IDENTIFICATION</scope>
</reference>
<evidence type="ECO:0000313" key="3">
    <source>
        <dbReference type="Proteomes" id="UP000267027"/>
    </source>
</evidence>
<dbReference type="Proteomes" id="UP000267027">
    <property type="component" value="Unassembled WGS sequence"/>
</dbReference>
<dbReference type="WBParaSite" id="ACOC_0001251501-mRNA-1">
    <property type="protein sequence ID" value="ACOC_0001251501-mRNA-1"/>
    <property type="gene ID" value="ACOC_0001251501"/>
</dbReference>
<feature type="transmembrane region" description="Helical" evidence="1">
    <location>
        <begin position="90"/>
        <end position="106"/>
    </location>
</feature>
<dbReference type="STRING" id="334426.A0A158PMB9"/>
<dbReference type="OMA" id="SNFWILL"/>